<proteinExistence type="predicted"/>
<accession>A0A251TX46</accession>
<sequence>MTSSKLFSKTTRTLYTHPSWVYPNSWGVIYVLLDNQGMWNLRSKVCSVGTTVPQLTVLPWSL</sequence>
<evidence type="ECO:0000313" key="1">
    <source>
        <dbReference type="EMBL" id="OTG15690.1"/>
    </source>
</evidence>
<dbReference type="InParanoid" id="A0A251TX46"/>
<gene>
    <name evidence="1" type="ORF">HannXRQ_Chr09g0263171</name>
</gene>
<dbReference type="AlphaFoldDB" id="A0A251TX46"/>
<evidence type="ECO:0008006" key="3">
    <source>
        <dbReference type="Google" id="ProtNLM"/>
    </source>
</evidence>
<evidence type="ECO:0000313" key="2">
    <source>
        <dbReference type="Proteomes" id="UP000215914"/>
    </source>
</evidence>
<reference evidence="2" key="1">
    <citation type="journal article" date="2017" name="Nature">
        <title>The sunflower genome provides insights into oil metabolism, flowering and Asterid evolution.</title>
        <authorList>
            <person name="Badouin H."/>
            <person name="Gouzy J."/>
            <person name="Grassa C.J."/>
            <person name="Murat F."/>
            <person name="Staton S.E."/>
            <person name="Cottret L."/>
            <person name="Lelandais-Briere C."/>
            <person name="Owens G.L."/>
            <person name="Carrere S."/>
            <person name="Mayjonade B."/>
            <person name="Legrand L."/>
            <person name="Gill N."/>
            <person name="Kane N.C."/>
            <person name="Bowers J.E."/>
            <person name="Hubner S."/>
            <person name="Bellec A."/>
            <person name="Berard A."/>
            <person name="Berges H."/>
            <person name="Blanchet N."/>
            <person name="Boniface M.C."/>
            <person name="Brunel D."/>
            <person name="Catrice O."/>
            <person name="Chaidir N."/>
            <person name="Claudel C."/>
            <person name="Donnadieu C."/>
            <person name="Faraut T."/>
            <person name="Fievet G."/>
            <person name="Helmstetter N."/>
            <person name="King M."/>
            <person name="Knapp S.J."/>
            <person name="Lai Z."/>
            <person name="Le Paslier M.C."/>
            <person name="Lippi Y."/>
            <person name="Lorenzon L."/>
            <person name="Mandel J.R."/>
            <person name="Marage G."/>
            <person name="Marchand G."/>
            <person name="Marquand E."/>
            <person name="Bret-Mestries E."/>
            <person name="Morien E."/>
            <person name="Nambeesan S."/>
            <person name="Nguyen T."/>
            <person name="Pegot-Espagnet P."/>
            <person name="Pouilly N."/>
            <person name="Raftis F."/>
            <person name="Sallet E."/>
            <person name="Schiex T."/>
            <person name="Thomas J."/>
            <person name="Vandecasteele C."/>
            <person name="Vares D."/>
            <person name="Vear F."/>
            <person name="Vautrin S."/>
            <person name="Crespi M."/>
            <person name="Mangin B."/>
            <person name="Burke J.M."/>
            <person name="Salse J."/>
            <person name="Munos S."/>
            <person name="Vincourt P."/>
            <person name="Rieseberg L.H."/>
            <person name="Langlade N.B."/>
        </authorList>
    </citation>
    <scope>NUCLEOTIDE SEQUENCE [LARGE SCALE GENOMIC DNA]</scope>
    <source>
        <strain evidence="2">cv. SF193</strain>
    </source>
</reference>
<organism evidence="1 2">
    <name type="scientific">Helianthus annuus</name>
    <name type="common">Common sunflower</name>
    <dbReference type="NCBI Taxonomy" id="4232"/>
    <lineage>
        <taxon>Eukaryota</taxon>
        <taxon>Viridiplantae</taxon>
        <taxon>Streptophyta</taxon>
        <taxon>Embryophyta</taxon>
        <taxon>Tracheophyta</taxon>
        <taxon>Spermatophyta</taxon>
        <taxon>Magnoliopsida</taxon>
        <taxon>eudicotyledons</taxon>
        <taxon>Gunneridae</taxon>
        <taxon>Pentapetalae</taxon>
        <taxon>asterids</taxon>
        <taxon>campanulids</taxon>
        <taxon>Asterales</taxon>
        <taxon>Asteraceae</taxon>
        <taxon>Asteroideae</taxon>
        <taxon>Heliantheae alliance</taxon>
        <taxon>Heliantheae</taxon>
        <taxon>Helianthus</taxon>
    </lineage>
</organism>
<name>A0A251TX46_HELAN</name>
<keyword evidence="2" id="KW-1185">Reference proteome</keyword>
<protein>
    <recommendedName>
        <fullName evidence="3">Cupredoxin</fullName>
    </recommendedName>
</protein>
<dbReference type="Proteomes" id="UP000215914">
    <property type="component" value="Chromosome 9"/>
</dbReference>
<dbReference type="EMBL" id="CM007898">
    <property type="protein sequence ID" value="OTG15690.1"/>
    <property type="molecule type" value="Genomic_DNA"/>
</dbReference>